<dbReference type="SUPFAM" id="SSF47413">
    <property type="entry name" value="lambda repressor-like DNA-binding domains"/>
    <property type="match status" value="1"/>
</dbReference>
<dbReference type="InterPro" id="IPR036286">
    <property type="entry name" value="LexA/Signal_pep-like_sf"/>
</dbReference>
<dbReference type="InterPro" id="IPR039418">
    <property type="entry name" value="LexA-like"/>
</dbReference>
<reference evidence="1 2" key="1">
    <citation type="submission" date="2013-04" db="EMBL/GenBank/DDBJ databases">
        <title>Gluconobacter oxydans NBRC 3293 whole genome sequence.</title>
        <authorList>
            <person name="Matsutani M."/>
            <person name="Yakushi T."/>
            <person name="Matsushita K."/>
        </authorList>
    </citation>
    <scope>NUCLEOTIDE SEQUENCE [LARGE SCALE GENOMIC DNA]</scope>
    <source>
        <strain evidence="1 2">NBRC 3293</strain>
    </source>
</reference>
<dbReference type="InterPro" id="IPR010982">
    <property type="entry name" value="Lambda_DNA-bd_dom_sf"/>
</dbReference>
<dbReference type="GO" id="GO:0003677">
    <property type="term" value="F:DNA binding"/>
    <property type="evidence" value="ECO:0007669"/>
    <property type="project" value="InterPro"/>
</dbReference>
<proteinExistence type="predicted"/>
<protein>
    <recommendedName>
        <fullName evidence="3">HTH cro/C1-type domain-containing protein</fullName>
    </recommendedName>
</protein>
<evidence type="ECO:0000313" key="2">
    <source>
        <dbReference type="Proteomes" id="UP000484858"/>
    </source>
</evidence>
<dbReference type="CDD" id="cd00093">
    <property type="entry name" value="HTH_XRE"/>
    <property type="match status" value="1"/>
</dbReference>
<organism evidence="1 2">
    <name type="scientific">Gluconobacter oxydans NBRC 3293</name>
    <dbReference type="NCBI Taxonomy" id="1315969"/>
    <lineage>
        <taxon>Bacteria</taxon>
        <taxon>Pseudomonadati</taxon>
        <taxon>Pseudomonadota</taxon>
        <taxon>Alphaproteobacteria</taxon>
        <taxon>Acetobacterales</taxon>
        <taxon>Acetobacteraceae</taxon>
        <taxon>Gluconobacter</taxon>
    </lineage>
</organism>
<dbReference type="SUPFAM" id="SSF51306">
    <property type="entry name" value="LexA/Signal peptidase"/>
    <property type="match status" value="1"/>
</dbReference>
<dbReference type="Gene3D" id="1.10.260.40">
    <property type="entry name" value="lambda repressor-like DNA-binding domains"/>
    <property type="match status" value="1"/>
</dbReference>
<sequence length="224" mass="24806">MVTNRVMTDHPTRLADFMARARLTDPELGRRADTSKQQIFKLRKGERKMSREWAERLAPHLGVTWPELMEGDWRLAPAPQSGLPPALHPSISIPEYDLAEADGKSPVEKLTVLAHWTLPHEMVRAHAGEGAELGFVRVSDDAMTPDYLPTDRVLIDFAHKVASPAGVYLLWDGAGIALRQLEPLVGSTPATVRVSATSKRYSPYERPADALGIIGKVVGKWSWT</sequence>
<dbReference type="Gene3D" id="2.10.109.10">
    <property type="entry name" value="Umud Fragment, subunit A"/>
    <property type="match status" value="1"/>
</dbReference>
<evidence type="ECO:0008006" key="3">
    <source>
        <dbReference type="Google" id="ProtNLM"/>
    </source>
</evidence>
<dbReference type="InterPro" id="IPR001387">
    <property type="entry name" value="Cro/C1-type_HTH"/>
</dbReference>
<comment type="caution">
    <text evidence="1">The sequence shown here is derived from an EMBL/GenBank/DDBJ whole genome shotgun (WGS) entry which is preliminary data.</text>
</comment>
<accession>A0A829X4X2</accession>
<gene>
    <name evidence="1" type="ORF">NBRC3293_2384</name>
</gene>
<evidence type="ECO:0000313" key="1">
    <source>
        <dbReference type="EMBL" id="GEM17887.1"/>
    </source>
</evidence>
<name>A0A829X4X2_GLUOY</name>
<dbReference type="AlphaFoldDB" id="A0A829X4X2"/>
<dbReference type="CDD" id="cd06529">
    <property type="entry name" value="S24_LexA-like"/>
    <property type="match status" value="1"/>
</dbReference>
<dbReference type="EMBL" id="BARJ01000012">
    <property type="protein sequence ID" value="GEM17887.1"/>
    <property type="molecule type" value="Genomic_DNA"/>
</dbReference>
<dbReference type="Proteomes" id="UP000484858">
    <property type="component" value="Unassembled WGS sequence"/>
</dbReference>